<dbReference type="HOGENOM" id="CLU_1175187_0_0_1"/>
<dbReference type="VEuPathDB" id="FungiDB:ASPNIDRAFT2_43167"/>
<reference evidence="1 2" key="1">
    <citation type="journal article" date="2011" name="Genome Res.">
        <title>Comparative genomics of citric-acid-producing Aspergillus niger ATCC 1015 versus enzyme-producing CBS 513.88.</title>
        <authorList>
            <person name="Andersen M.R."/>
            <person name="Salazar M.P."/>
            <person name="Schaap P.J."/>
            <person name="van de Vondervoort P.J."/>
            <person name="Culley D."/>
            <person name="Thykaer J."/>
            <person name="Frisvad J.C."/>
            <person name="Nielsen K.F."/>
            <person name="Albang R."/>
            <person name="Albermann K."/>
            <person name="Berka R.M."/>
            <person name="Braus G.H."/>
            <person name="Braus-Stromeyer S.A."/>
            <person name="Corrochano L.M."/>
            <person name="Dai Z."/>
            <person name="van Dijck P.W."/>
            <person name="Hofmann G."/>
            <person name="Lasure L.L."/>
            <person name="Magnuson J.K."/>
            <person name="Menke H."/>
            <person name="Meijer M."/>
            <person name="Meijer S.L."/>
            <person name="Nielsen J.B."/>
            <person name="Nielsen M.L."/>
            <person name="van Ooyen A.J."/>
            <person name="Pel H.J."/>
            <person name="Poulsen L."/>
            <person name="Samson R.A."/>
            <person name="Stam H."/>
            <person name="Tsang A."/>
            <person name="van den Brink J.M."/>
            <person name="Atkins A."/>
            <person name="Aerts A."/>
            <person name="Shapiro H."/>
            <person name="Pangilinan J."/>
            <person name="Salamov A."/>
            <person name="Lou Y."/>
            <person name="Lindquist E."/>
            <person name="Lucas S."/>
            <person name="Grimwood J."/>
            <person name="Grigoriev I.V."/>
            <person name="Kubicek C.P."/>
            <person name="Martinez D."/>
            <person name="van Peij N.N."/>
            <person name="Roubos J.A."/>
            <person name="Nielsen J."/>
            <person name="Baker S.E."/>
        </authorList>
    </citation>
    <scope>NUCLEOTIDE SEQUENCE [LARGE SCALE GENOMIC DNA]</scope>
    <source>
        <strain evidence="2">ATCC 1015 / CBS 113.46 / FGSC A1144 / LSHB Ac4 / NCTC 3858a / NRRL 328 / USDA 3528.7</strain>
    </source>
</reference>
<dbReference type="AlphaFoldDB" id="G3XLL6"/>
<gene>
    <name evidence="1" type="ORF">ASPNIDRAFT_43167</name>
</gene>
<protein>
    <submittedName>
        <fullName evidence="1">Uncharacterized protein</fullName>
    </submittedName>
</protein>
<proteinExistence type="predicted"/>
<sequence>MAVDQEHTIWALCGVTLFGNSRLGTLVHEADILWGYLNRQATTFIKGISVSQPLLLVVIEQLGSRVLEMHQGTALRWRAASVWLGGKESYRGKSSPPHLATISRLQRARRRISRFADDIGGKDAERRMPKDQAVKIRALLPCMYLAFSTNEIPRSYPAGSTRLCTPSPGLKPCMMLEYITNMLSTIWLVLSSLTGRALAHRARTALMAGLEGFVLNQDRLKFASATEPSIRVAGHA</sequence>
<accession>G3XLL6</accession>
<comment type="caution">
    <text evidence="1">The sequence shown here is derived from an EMBL/GenBank/DDBJ whole genome shotgun (WGS) entry which is preliminary data.</text>
</comment>
<dbReference type="Proteomes" id="UP000009038">
    <property type="component" value="Unassembled WGS sequence"/>
</dbReference>
<dbReference type="EMBL" id="ACJE01000001">
    <property type="protein sequence ID" value="EHA28528.1"/>
    <property type="molecule type" value="Genomic_DNA"/>
</dbReference>
<name>G3XLL6_ASPNA</name>
<organism evidence="1 2">
    <name type="scientific">Aspergillus niger (strain ATCC 1015 / CBS 113.46 / FGSC A1144 / LSHB Ac4 / NCTC 3858a / NRRL 328 / USDA 3528.7)</name>
    <dbReference type="NCBI Taxonomy" id="380704"/>
    <lineage>
        <taxon>Eukaryota</taxon>
        <taxon>Fungi</taxon>
        <taxon>Dikarya</taxon>
        <taxon>Ascomycota</taxon>
        <taxon>Pezizomycotina</taxon>
        <taxon>Eurotiomycetes</taxon>
        <taxon>Eurotiomycetidae</taxon>
        <taxon>Eurotiales</taxon>
        <taxon>Aspergillaceae</taxon>
        <taxon>Aspergillus</taxon>
        <taxon>Aspergillus subgen. Circumdati</taxon>
    </lineage>
</organism>
<evidence type="ECO:0000313" key="2">
    <source>
        <dbReference type="Proteomes" id="UP000009038"/>
    </source>
</evidence>
<evidence type="ECO:0000313" key="1">
    <source>
        <dbReference type="EMBL" id="EHA28528.1"/>
    </source>
</evidence>